<sequence>MPSPTLAQDSLPVAFKGTTTKMPSPTLAQDSLPVAFKATQRDIEEITFLFGTRTCCEAEDNPGSPNTTA</sequence>
<organism evidence="1 2">
    <name type="scientific">Popillia japonica</name>
    <name type="common">Japanese beetle</name>
    <dbReference type="NCBI Taxonomy" id="7064"/>
    <lineage>
        <taxon>Eukaryota</taxon>
        <taxon>Metazoa</taxon>
        <taxon>Ecdysozoa</taxon>
        <taxon>Arthropoda</taxon>
        <taxon>Hexapoda</taxon>
        <taxon>Insecta</taxon>
        <taxon>Pterygota</taxon>
        <taxon>Neoptera</taxon>
        <taxon>Endopterygota</taxon>
        <taxon>Coleoptera</taxon>
        <taxon>Polyphaga</taxon>
        <taxon>Scarabaeiformia</taxon>
        <taxon>Scarabaeidae</taxon>
        <taxon>Rutelinae</taxon>
        <taxon>Popillia</taxon>
    </lineage>
</organism>
<name>A0AAW1M2X2_POPJA</name>
<evidence type="ECO:0000313" key="1">
    <source>
        <dbReference type="EMBL" id="KAK9739918.1"/>
    </source>
</evidence>
<accession>A0AAW1M2X2</accession>
<evidence type="ECO:0000313" key="2">
    <source>
        <dbReference type="Proteomes" id="UP001458880"/>
    </source>
</evidence>
<keyword evidence="2" id="KW-1185">Reference proteome</keyword>
<gene>
    <name evidence="1" type="ORF">QE152_g8630</name>
</gene>
<reference evidence="1 2" key="1">
    <citation type="journal article" date="2024" name="BMC Genomics">
        <title>De novo assembly and annotation of Popillia japonica's genome with initial clues to its potential as an invasive pest.</title>
        <authorList>
            <person name="Cucini C."/>
            <person name="Boschi S."/>
            <person name="Funari R."/>
            <person name="Cardaioli E."/>
            <person name="Iannotti N."/>
            <person name="Marturano G."/>
            <person name="Paoli F."/>
            <person name="Bruttini M."/>
            <person name="Carapelli A."/>
            <person name="Frati F."/>
            <person name="Nardi F."/>
        </authorList>
    </citation>
    <scope>NUCLEOTIDE SEQUENCE [LARGE SCALE GENOMIC DNA]</scope>
    <source>
        <strain evidence="1">DMR45628</strain>
    </source>
</reference>
<comment type="caution">
    <text evidence="1">The sequence shown here is derived from an EMBL/GenBank/DDBJ whole genome shotgun (WGS) entry which is preliminary data.</text>
</comment>
<dbReference type="Proteomes" id="UP001458880">
    <property type="component" value="Unassembled WGS sequence"/>
</dbReference>
<proteinExistence type="predicted"/>
<dbReference type="EMBL" id="JASPKY010000069">
    <property type="protein sequence ID" value="KAK9739918.1"/>
    <property type="molecule type" value="Genomic_DNA"/>
</dbReference>
<dbReference type="AlphaFoldDB" id="A0AAW1M2X2"/>
<protein>
    <submittedName>
        <fullName evidence="1">Uncharacterized protein</fullName>
    </submittedName>
</protein>